<dbReference type="GeneID" id="36337576"/>
<dbReference type="EMBL" id="APAU02000007">
    <property type="protein sequence ID" value="EUB63370.1"/>
    <property type="molecule type" value="Genomic_DNA"/>
</dbReference>
<sequence>MVKLIKDRNFINEGSIYQSLVVTVAWLQTFHSPLFVVVLIQFFLAYSVLNQRSLLTLHRFSFALQQYCLASVKMCFIILVSKVAVNSNVPPKLQFKVLLYYHFPTNAFLFDELLVLKMRHFSTDT</sequence>
<evidence type="ECO:0000313" key="3">
    <source>
        <dbReference type="Proteomes" id="UP000019149"/>
    </source>
</evidence>
<protein>
    <submittedName>
        <fullName evidence="2">Uncharacterized protein</fullName>
    </submittedName>
</protein>
<name>W6UNW8_ECHGR</name>
<comment type="caution">
    <text evidence="2">The sequence shown here is derived from an EMBL/GenBank/DDBJ whole genome shotgun (WGS) entry which is preliminary data.</text>
</comment>
<dbReference type="Proteomes" id="UP000019149">
    <property type="component" value="Unassembled WGS sequence"/>
</dbReference>
<gene>
    <name evidence="2" type="ORF">EGR_01861</name>
</gene>
<keyword evidence="1" id="KW-1133">Transmembrane helix</keyword>
<reference evidence="2 3" key="1">
    <citation type="journal article" date="2013" name="Nat. Genet.">
        <title>The genome of the hydatid tapeworm Echinococcus granulosus.</title>
        <authorList>
            <person name="Zheng H."/>
            <person name="Zhang W."/>
            <person name="Zhang L."/>
            <person name="Zhang Z."/>
            <person name="Li J."/>
            <person name="Lu G."/>
            <person name="Zhu Y."/>
            <person name="Wang Y."/>
            <person name="Huang Y."/>
            <person name="Liu J."/>
            <person name="Kang H."/>
            <person name="Chen J."/>
            <person name="Wang L."/>
            <person name="Chen A."/>
            <person name="Yu S."/>
            <person name="Gao Z."/>
            <person name="Jin L."/>
            <person name="Gu W."/>
            <person name="Wang Z."/>
            <person name="Zhao L."/>
            <person name="Shi B."/>
            <person name="Wen H."/>
            <person name="Lin R."/>
            <person name="Jones M.K."/>
            <person name="Brejova B."/>
            <person name="Vinar T."/>
            <person name="Zhao G."/>
            <person name="McManus D.P."/>
            <person name="Chen Z."/>
            <person name="Zhou Y."/>
            <person name="Wang S."/>
        </authorList>
    </citation>
    <scope>NUCLEOTIDE SEQUENCE [LARGE SCALE GENOMIC DNA]</scope>
</reference>
<evidence type="ECO:0000313" key="2">
    <source>
        <dbReference type="EMBL" id="EUB63370.1"/>
    </source>
</evidence>
<organism evidence="2 3">
    <name type="scientific">Echinococcus granulosus</name>
    <name type="common">Hydatid tapeworm</name>
    <dbReference type="NCBI Taxonomy" id="6210"/>
    <lineage>
        <taxon>Eukaryota</taxon>
        <taxon>Metazoa</taxon>
        <taxon>Spiralia</taxon>
        <taxon>Lophotrochozoa</taxon>
        <taxon>Platyhelminthes</taxon>
        <taxon>Cestoda</taxon>
        <taxon>Eucestoda</taxon>
        <taxon>Cyclophyllidea</taxon>
        <taxon>Taeniidae</taxon>
        <taxon>Echinococcus</taxon>
        <taxon>Echinococcus granulosus group</taxon>
    </lineage>
</organism>
<keyword evidence="1" id="KW-0812">Transmembrane</keyword>
<dbReference type="CTD" id="36337576"/>
<dbReference type="RefSeq" id="XP_024354566.1">
    <property type="nucleotide sequence ID" value="XM_024491110.1"/>
</dbReference>
<feature type="transmembrane region" description="Helical" evidence="1">
    <location>
        <begin position="97"/>
        <end position="116"/>
    </location>
</feature>
<evidence type="ECO:0000256" key="1">
    <source>
        <dbReference type="SAM" id="Phobius"/>
    </source>
</evidence>
<feature type="transmembrane region" description="Helical" evidence="1">
    <location>
        <begin position="67"/>
        <end position="85"/>
    </location>
</feature>
<feature type="transmembrane region" description="Helical" evidence="1">
    <location>
        <begin position="20"/>
        <end position="46"/>
    </location>
</feature>
<accession>W6UNW8</accession>
<proteinExistence type="predicted"/>
<keyword evidence="1" id="KW-0472">Membrane</keyword>
<dbReference type="AlphaFoldDB" id="W6UNW8"/>
<keyword evidence="3" id="KW-1185">Reference proteome</keyword>
<dbReference type="KEGG" id="egl:EGR_01861"/>